<dbReference type="Pfam" id="PF07508">
    <property type="entry name" value="Recombinase"/>
    <property type="match status" value="1"/>
</dbReference>
<accession>A0A1Q8QWL0</accession>
<evidence type="ECO:0000259" key="2">
    <source>
        <dbReference type="PROSITE" id="PS51737"/>
    </source>
</evidence>
<dbReference type="PROSITE" id="PS51737">
    <property type="entry name" value="RECOMBINASE_DNA_BIND"/>
    <property type="match status" value="1"/>
</dbReference>
<dbReference type="OrthoDB" id="1094757at2"/>
<evidence type="ECO:0000259" key="1">
    <source>
        <dbReference type="PROSITE" id="PS51736"/>
    </source>
</evidence>
<name>A0A1Q8QWL0_9FIRM</name>
<dbReference type="InterPro" id="IPR025378">
    <property type="entry name" value="DUF4368"/>
</dbReference>
<dbReference type="SMART" id="SM00857">
    <property type="entry name" value="Resolvase"/>
    <property type="match status" value="1"/>
</dbReference>
<evidence type="ECO:0000313" key="4">
    <source>
        <dbReference type="Proteomes" id="UP000186102"/>
    </source>
</evidence>
<sequence length="555" mass="64461">MENLTGNKSFNAAIYVRLSKEDGDKVESDSIVNQKDLIRDYLKGMPDICVCSERADDGYSGVNFERPDFQKMMKDVRAGKVNCIIVKDLSRFGRNFVEAGRYIDQIFPFLGVRFIAINDGYDSFCSKSSSDKILIPFKNLVNDAYCRDISVKIRSQLEIKRKKGDFIGSFAVYGYLKAPSDRHRLMVDEYASTVVQDIFKWKLQGISQQRIANRLNEMGILSPMEYKRSCGLNYKSGFQTNPQGKWTAVSVGRIFRNEFYIGTLVQGKRSTPNHKIRTQVLKPQEDWIRVENSHEAIIAPEDFQTVNRLLLRDTRVAPAEETVYLFSGLIFCGDCRRNMVRNGVCQNGKTYTYYMCGSNRTSKECTAHRIREKTVEQAVFQSLKTHIENIVNVERILRYIKTLSFQQNEVKKIDVQLIKKREEIERCNLLKANLYESMISGVIDKAEYLELKGMYENRRKDAQAAEARLQKEIDAILGYKGDKCQWIERFKQYKDITELTRVIVVTLIDRILVHEEMRVDIHFRYQYDFDRMVETIGNVDRIQPIPMLLPVREAM</sequence>
<dbReference type="PANTHER" id="PTHR30461:SF23">
    <property type="entry name" value="DNA RECOMBINASE-RELATED"/>
    <property type="match status" value="1"/>
</dbReference>
<comment type="caution">
    <text evidence="3">The sequence shown here is derived from an EMBL/GenBank/DDBJ whole genome shotgun (WGS) entry which is preliminary data.</text>
</comment>
<reference evidence="3 4" key="1">
    <citation type="submission" date="2016-09" db="EMBL/GenBank/DDBJ databases">
        <title>Complete genome of Desulfosporosinus sp. OL.</title>
        <authorList>
            <person name="Mardanov A."/>
            <person name="Beletsky A."/>
            <person name="Panova A."/>
            <person name="Karnachuk O."/>
            <person name="Ravin N."/>
        </authorList>
    </citation>
    <scope>NUCLEOTIDE SEQUENCE [LARGE SCALE GENOMIC DNA]</scope>
    <source>
        <strain evidence="3 4">OL</strain>
    </source>
</reference>
<dbReference type="InterPro" id="IPR036162">
    <property type="entry name" value="Resolvase-like_N_sf"/>
</dbReference>
<keyword evidence="4" id="KW-1185">Reference proteome</keyword>
<dbReference type="InterPro" id="IPR025827">
    <property type="entry name" value="Zn_ribbon_recom_dom"/>
</dbReference>
<dbReference type="EMBL" id="MLBF01000015">
    <property type="protein sequence ID" value="OLN31706.1"/>
    <property type="molecule type" value="Genomic_DNA"/>
</dbReference>
<dbReference type="InterPro" id="IPR050639">
    <property type="entry name" value="SSR_resolvase"/>
</dbReference>
<dbReference type="STRING" id="1888891.DSOL_2394"/>
<dbReference type="PANTHER" id="PTHR30461">
    <property type="entry name" value="DNA-INVERTASE FROM LAMBDOID PROPHAGE"/>
    <property type="match status" value="1"/>
</dbReference>
<evidence type="ECO:0000313" key="3">
    <source>
        <dbReference type="EMBL" id="OLN31706.1"/>
    </source>
</evidence>
<dbReference type="Pfam" id="PF14287">
    <property type="entry name" value="DUF4368"/>
    <property type="match status" value="1"/>
</dbReference>
<dbReference type="AlphaFoldDB" id="A0A1Q8QWL0"/>
<dbReference type="PROSITE" id="PS51736">
    <property type="entry name" value="RECOMBINASES_3"/>
    <property type="match status" value="1"/>
</dbReference>
<dbReference type="InterPro" id="IPR038109">
    <property type="entry name" value="DNA_bind_recomb_sf"/>
</dbReference>
<gene>
    <name evidence="3" type="ORF">DSOL_2394</name>
</gene>
<dbReference type="Gene3D" id="3.40.50.1390">
    <property type="entry name" value="Resolvase, N-terminal catalytic domain"/>
    <property type="match status" value="1"/>
</dbReference>
<dbReference type="Pfam" id="PF13408">
    <property type="entry name" value="Zn_ribbon_recom"/>
    <property type="match status" value="1"/>
</dbReference>
<dbReference type="GO" id="GO:0000150">
    <property type="term" value="F:DNA strand exchange activity"/>
    <property type="evidence" value="ECO:0007669"/>
    <property type="project" value="InterPro"/>
</dbReference>
<dbReference type="InterPro" id="IPR006119">
    <property type="entry name" value="Resolv_N"/>
</dbReference>
<dbReference type="InterPro" id="IPR011109">
    <property type="entry name" value="DNA_bind_recombinase_dom"/>
</dbReference>
<feature type="domain" description="Resolvase/invertase-type recombinase catalytic" evidence="1">
    <location>
        <begin position="11"/>
        <end position="164"/>
    </location>
</feature>
<dbReference type="RefSeq" id="WP_075365011.1">
    <property type="nucleotide sequence ID" value="NZ_MLBF01000015.1"/>
</dbReference>
<proteinExistence type="predicted"/>
<dbReference type="SUPFAM" id="SSF53041">
    <property type="entry name" value="Resolvase-like"/>
    <property type="match status" value="1"/>
</dbReference>
<dbReference type="Pfam" id="PF00239">
    <property type="entry name" value="Resolvase"/>
    <property type="match status" value="1"/>
</dbReference>
<feature type="domain" description="Recombinase" evidence="2">
    <location>
        <begin position="172"/>
        <end position="316"/>
    </location>
</feature>
<protein>
    <submittedName>
        <fullName evidence="3">Site-specific recombinase</fullName>
    </submittedName>
</protein>
<dbReference type="GO" id="GO:0003677">
    <property type="term" value="F:DNA binding"/>
    <property type="evidence" value="ECO:0007669"/>
    <property type="project" value="InterPro"/>
</dbReference>
<organism evidence="3 4">
    <name type="scientific">Desulfosporosinus metallidurans</name>
    <dbReference type="NCBI Taxonomy" id="1888891"/>
    <lineage>
        <taxon>Bacteria</taxon>
        <taxon>Bacillati</taxon>
        <taxon>Bacillota</taxon>
        <taxon>Clostridia</taxon>
        <taxon>Eubacteriales</taxon>
        <taxon>Desulfitobacteriaceae</taxon>
        <taxon>Desulfosporosinus</taxon>
    </lineage>
</organism>
<dbReference type="Proteomes" id="UP000186102">
    <property type="component" value="Unassembled WGS sequence"/>
</dbReference>
<dbReference type="Gene3D" id="3.90.1750.20">
    <property type="entry name" value="Putative Large Serine Recombinase, Chain B, Domain 2"/>
    <property type="match status" value="1"/>
</dbReference>